<sequence length="64" mass="6798">MKSVAKIQDSCFRSWSNETCTCATLKLVTNDDACDDAGDGAAGVRFELLAEEAVAVCAGHRNQC</sequence>
<comment type="caution">
    <text evidence="1">The sequence shown here is derived from an EMBL/GenBank/DDBJ whole genome shotgun (WGS) entry which is preliminary data.</text>
</comment>
<evidence type="ECO:0000313" key="2">
    <source>
        <dbReference type="Proteomes" id="UP000732380"/>
    </source>
</evidence>
<dbReference type="EMBL" id="SRQM01000414">
    <property type="protein sequence ID" value="KAG6110851.1"/>
    <property type="molecule type" value="Genomic_DNA"/>
</dbReference>
<dbReference type="AlphaFoldDB" id="A0A9P7PWK3"/>
<dbReference type="Proteomes" id="UP000732380">
    <property type="component" value="Unassembled WGS sequence"/>
</dbReference>
<gene>
    <name evidence="1" type="ORF">E4U13_005190</name>
</gene>
<keyword evidence="2" id="KW-1185">Reference proteome</keyword>
<protein>
    <submittedName>
        <fullName evidence="1">Uncharacterized protein</fullName>
    </submittedName>
</protein>
<organism evidence="1 2">
    <name type="scientific">Claviceps humidiphila</name>
    <dbReference type="NCBI Taxonomy" id="1294629"/>
    <lineage>
        <taxon>Eukaryota</taxon>
        <taxon>Fungi</taxon>
        <taxon>Dikarya</taxon>
        <taxon>Ascomycota</taxon>
        <taxon>Pezizomycotina</taxon>
        <taxon>Sordariomycetes</taxon>
        <taxon>Hypocreomycetidae</taxon>
        <taxon>Hypocreales</taxon>
        <taxon>Clavicipitaceae</taxon>
        <taxon>Claviceps</taxon>
    </lineage>
</organism>
<name>A0A9P7PWK3_9HYPO</name>
<proteinExistence type="predicted"/>
<reference evidence="1 2" key="1">
    <citation type="journal article" date="2020" name="bioRxiv">
        <title>Whole genome comparisons of ergot fungi reveals the divergence and evolution of species within the genus Claviceps are the result of varying mechanisms driving genome evolution and host range expansion.</title>
        <authorList>
            <person name="Wyka S.A."/>
            <person name="Mondo S.J."/>
            <person name="Liu M."/>
            <person name="Dettman J."/>
            <person name="Nalam V."/>
            <person name="Broders K.D."/>
        </authorList>
    </citation>
    <scope>NUCLEOTIDE SEQUENCE [LARGE SCALE GENOMIC DNA]</scope>
    <source>
        <strain evidence="1 2">LM576</strain>
    </source>
</reference>
<evidence type="ECO:0000313" key="1">
    <source>
        <dbReference type="EMBL" id="KAG6110851.1"/>
    </source>
</evidence>
<accession>A0A9P7PWK3</accession>